<keyword evidence="2" id="KW-1133">Transmembrane helix</keyword>
<evidence type="ECO:0000256" key="2">
    <source>
        <dbReference type="SAM" id="Phobius"/>
    </source>
</evidence>
<feature type="transmembrane region" description="Helical" evidence="2">
    <location>
        <begin position="481"/>
        <end position="498"/>
    </location>
</feature>
<protein>
    <submittedName>
        <fullName evidence="5">Uncharacterized protein LOC111111453 isoform X1</fullName>
    </submittedName>
</protein>
<dbReference type="Gene3D" id="3.40.50.300">
    <property type="entry name" value="P-loop containing nucleotide triphosphate hydrolases"/>
    <property type="match status" value="1"/>
</dbReference>
<sequence>MATSENESPENSNDVDRNLQLGISNAVSFGEVQEKVADVYTEVINLISMPGFDTYIKGKEDNLHDVDKKSLDMRRNDIKKTDCPIVITGETSSGKSTMINLLIGGKVLPTKITASTTKLCRIRNNKAYTILSRNKKEEILQTWRFEDLNKMSKKVKVLASTKDSGSLYLDIMMPLSIVQGNVIIVDTPGISDEEQENVASIMMDYLKNALAVVFVANVANAGGIQSDRLCRITTKLRSLMEKEMCCFNAEDTIFVLNKWDTIEDDEEKDEFFESAKTKLCTLWKEIDEKHILKLAAVKTPKTEEYKAMFDDFEKILRKVIAKNENKRTKSHFEYLNLILGRCHKHALSQLQRAKTEEEEIEKTLESLHTEIKQLDLLVQKAQDGIPNLITRFLDLTSDEFDKYLRSDDFQKAIFENEDIKACTRLTVKKRLFSCFEKTTMEWERNNIERIFLKAIEKELGNTCAAYCKTLDILKDIMDAPGAWISTIIAGLLLSLGVIGTVARGLIMTPVLGFGVTAVTFVAGYDWRQLITSHEQTLKTSFQDKLKVLSKQETRKIFKERYEVAITKKMKTLTKDTLPEKKNELEKKTNSTMKNLISQQKVVSILHEIHHAVSELIKTLNSIKCLQLH</sequence>
<proteinExistence type="predicted"/>
<name>A0A8B8BMJ6_CRAVI</name>
<evidence type="ECO:0000313" key="4">
    <source>
        <dbReference type="Proteomes" id="UP000694844"/>
    </source>
</evidence>
<dbReference type="InterPro" id="IPR045063">
    <property type="entry name" value="Dynamin_N"/>
</dbReference>
<dbReference type="RefSeq" id="XP_022304156.1">
    <property type="nucleotide sequence ID" value="XM_022448448.1"/>
</dbReference>
<keyword evidence="1" id="KW-0175">Coiled coil</keyword>
<accession>A0A8B8BMJ6</accession>
<evidence type="ECO:0000256" key="1">
    <source>
        <dbReference type="SAM" id="Coils"/>
    </source>
</evidence>
<feature type="domain" description="Dynamin N-terminal" evidence="3">
    <location>
        <begin position="85"/>
        <end position="258"/>
    </location>
</feature>
<gene>
    <name evidence="5" type="primary">LOC111111453</name>
</gene>
<dbReference type="KEGG" id="cvn:111111453"/>
<dbReference type="PANTHER" id="PTHR26392">
    <property type="entry name" value="MITOGEN-ACTIVATED PROTEIN KINASE KINASE KINASE 7-RELATED"/>
    <property type="match status" value="1"/>
</dbReference>
<dbReference type="Pfam" id="PF00350">
    <property type="entry name" value="Dynamin_N"/>
    <property type="match status" value="1"/>
</dbReference>
<feature type="transmembrane region" description="Helical" evidence="2">
    <location>
        <begin position="505"/>
        <end position="526"/>
    </location>
</feature>
<evidence type="ECO:0000313" key="5">
    <source>
        <dbReference type="RefSeq" id="XP_022304156.1"/>
    </source>
</evidence>
<dbReference type="OrthoDB" id="8954335at2759"/>
<dbReference type="Proteomes" id="UP000694844">
    <property type="component" value="Chromosome 9"/>
</dbReference>
<evidence type="ECO:0000259" key="3">
    <source>
        <dbReference type="Pfam" id="PF00350"/>
    </source>
</evidence>
<reference evidence="5" key="1">
    <citation type="submission" date="2025-08" db="UniProtKB">
        <authorList>
            <consortium name="RefSeq"/>
        </authorList>
    </citation>
    <scope>IDENTIFICATION</scope>
    <source>
        <tissue evidence="5">Whole sample</tissue>
    </source>
</reference>
<feature type="coiled-coil region" evidence="1">
    <location>
        <begin position="343"/>
        <end position="377"/>
    </location>
</feature>
<dbReference type="InterPro" id="IPR027417">
    <property type="entry name" value="P-loop_NTPase"/>
</dbReference>
<keyword evidence="2" id="KW-0472">Membrane</keyword>
<dbReference type="GeneID" id="111111453"/>
<dbReference type="AlphaFoldDB" id="A0A8B8BMJ6"/>
<keyword evidence="4" id="KW-1185">Reference proteome</keyword>
<keyword evidence="2" id="KW-0812">Transmembrane</keyword>
<dbReference type="SUPFAM" id="SSF52540">
    <property type="entry name" value="P-loop containing nucleoside triphosphate hydrolases"/>
    <property type="match status" value="1"/>
</dbReference>
<dbReference type="PANTHER" id="PTHR26392:SF92">
    <property type="entry name" value="PROTEIN KINASE DOMAIN-CONTAINING PROTEIN"/>
    <property type="match status" value="1"/>
</dbReference>
<organism evidence="4 5">
    <name type="scientific">Crassostrea virginica</name>
    <name type="common">Eastern oyster</name>
    <dbReference type="NCBI Taxonomy" id="6565"/>
    <lineage>
        <taxon>Eukaryota</taxon>
        <taxon>Metazoa</taxon>
        <taxon>Spiralia</taxon>
        <taxon>Lophotrochozoa</taxon>
        <taxon>Mollusca</taxon>
        <taxon>Bivalvia</taxon>
        <taxon>Autobranchia</taxon>
        <taxon>Pteriomorphia</taxon>
        <taxon>Ostreida</taxon>
        <taxon>Ostreoidea</taxon>
        <taxon>Ostreidae</taxon>
        <taxon>Crassostrea</taxon>
    </lineage>
</organism>